<organism evidence="1 2">
    <name type="scientific">Leersia perrieri</name>
    <dbReference type="NCBI Taxonomy" id="77586"/>
    <lineage>
        <taxon>Eukaryota</taxon>
        <taxon>Viridiplantae</taxon>
        <taxon>Streptophyta</taxon>
        <taxon>Embryophyta</taxon>
        <taxon>Tracheophyta</taxon>
        <taxon>Spermatophyta</taxon>
        <taxon>Magnoliopsida</taxon>
        <taxon>Liliopsida</taxon>
        <taxon>Poales</taxon>
        <taxon>Poaceae</taxon>
        <taxon>BOP clade</taxon>
        <taxon>Oryzoideae</taxon>
        <taxon>Oryzeae</taxon>
        <taxon>Oryzinae</taxon>
        <taxon>Leersia</taxon>
    </lineage>
</organism>
<protein>
    <submittedName>
        <fullName evidence="1">Uncharacterized protein</fullName>
    </submittedName>
</protein>
<dbReference type="Proteomes" id="UP000032180">
    <property type="component" value="Chromosome 1"/>
</dbReference>
<sequence>MVGSLSGTAMAVGWDLRQLEIMDGGITRPGSGVEHTCCGPIFSKPENNRLVGMCGGSSVTRSQIHNAQRAR</sequence>
<accession>A0A0D9UY45</accession>
<reference evidence="2" key="2">
    <citation type="submission" date="2013-12" db="EMBL/GenBank/DDBJ databases">
        <authorList>
            <person name="Yu Y."/>
            <person name="Lee S."/>
            <person name="de Baynast K."/>
            <person name="Wissotski M."/>
            <person name="Liu L."/>
            <person name="Talag J."/>
            <person name="Goicoechea J."/>
            <person name="Angelova A."/>
            <person name="Jetty R."/>
            <person name="Kudrna D."/>
            <person name="Golser W."/>
            <person name="Rivera L."/>
            <person name="Zhang J."/>
            <person name="Wing R."/>
        </authorList>
    </citation>
    <scope>NUCLEOTIDE SEQUENCE</scope>
</reference>
<keyword evidence="2" id="KW-1185">Reference proteome</keyword>
<proteinExistence type="predicted"/>
<reference evidence="1" key="3">
    <citation type="submission" date="2015-04" db="UniProtKB">
        <authorList>
            <consortium name="EnsemblPlants"/>
        </authorList>
    </citation>
    <scope>IDENTIFICATION</scope>
</reference>
<name>A0A0D9UY45_9ORYZ</name>
<dbReference type="Gramene" id="LPERR01G06480.1">
    <property type="protein sequence ID" value="LPERR01G06480.1"/>
    <property type="gene ID" value="LPERR01G06480"/>
</dbReference>
<dbReference type="HOGENOM" id="CLU_2743641_0_0_1"/>
<evidence type="ECO:0000313" key="2">
    <source>
        <dbReference type="Proteomes" id="UP000032180"/>
    </source>
</evidence>
<dbReference type="AlphaFoldDB" id="A0A0D9UY45"/>
<reference evidence="1 2" key="1">
    <citation type="submission" date="2012-08" db="EMBL/GenBank/DDBJ databases">
        <title>Oryza genome evolution.</title>
        <authorList>
            <person name="Wing R.A."/>
        </authorList>
    </citation>
    <scope>NUCLEOTIDE SEQUENCE</scope>
</reference>
<dbReference type="EnsemblPlants" id="LPERR01G06480.1">
    <property type="protein sequence ID" value="LPERR01G06480.1"/>
    <property type="gene ID" value="LPERR01G06480"/>
</dbReference>
<evidence type="ECO:0000313" key="1">
    <source>
        <dbReference type="EnsemblPlants" id="LPERR01G06480.1"/>
    </source>
</evidence>